<organism evidence="9 10">
    <name type="scientific">Hyaloscypha bicolor E</name>
    <dbReference type="NCBI Taxonomy" id="1095630"/>
    <lineage>
        <taxon>Eukaryota</taxon>
        <taxon>Fungi</taxon>
        <taxon>Dikarya</taxon>
        <taxon>Ascomycota</taxon>
        <taxon>Pezizomycotina</taxon>
        <taxon>Leotiomycetes</taxon>
        <taxon>Helotiales</taxon>
        <taxon>Hyaloscyphaceae</taxon>
        <taxon>Hyaloscypha</taxon>
        <taxon>Hyaloscypha bicolor</taxon>
    </lineage>
</organism>
<dbReference type="SUPFAM" id="SSF51445">
    <property type="entry name" value="(Trans)glycosidases"/>
    <property type="match status" value="1"/>
</dbReference>
<keyword evidence="10" id="KW-1185">Reference proteome</keyword>
<dbReference type="InterPro" id="IPR018087">
    <property type="entry name" value="Glyco_hydro_5_CS"/>
</dbReference>
<dbReference type="AlphaFoldDB" id="A0A2J6TXD7"/>
<feature type="domain" description="Glycoside hydrolase family 5" evidence="8">
    <location>
        <begin position="51"/>
        <end position="348"/>
    </location>
</feature>
<accession>A0A2J6TXD7</accession>
<proteinExistence type="inferred from homology"/>
<dbReference type="EMBL" id="KZ613740">
    <property type="protein sequence ID" value="PMD67692.1"/>
    <property type="molecule type" value="Genomic_DNA"/>
</dbReference>
<evidence type="ECO:0000256" key="7">
    <source>
        <dbReference type="SAM" id="SignalP"/>
    </source>
</evidence>
<sequence length="398" mass="42881">MLLLILISSISSVAAVSPLAGVNIAGFDFGTDITGTANLINVNPPLTTLGGSDGAGQMTHFFKKDGLNVFRLPVSWQFLINSNVLLGGRAGNGTMSPNMIMPTPPKNGTAPRPSKENFINILDANNVVKYDQLVQACLATRAKYIIDIHNYACFNDEIIGQGGPTNAQFADLWAQIATMYKAEPNIIFGLMNEPHNILDMPIWADTVQAAVTAIRQAGAITQMILLPGNNFTSAQTFVSNGSAGNLSRVHNLDGSNTSLIFDVHKYLDSDNSGTHTECTSNHIADTFMPLAMFLKANNRMAFLTETGVGIRFHFSSNLYKCLTKFCNTLTFINANPDTYLSYVGWAAGGFSPSTYNLTMTPIGSSGNFTDQPIVAQCLVGTRNGQGIASFKKRSIRRG</sequence>
<protein>
    <recommendedName>
        <fullName evidence="3">cellulase</fullName>
        <ecNumber evidence="3">3.2.1.4</ecNumber>
    </recommendedName>
</protein>
<evidence type="ECO:0000256" key="6">
    <source>
        <dbReference type="RuleBase" id="RU361153"/>
    </source>
</evidence>
<name>A0A2J6TXD7_9HELO</name>
<dbReference type="GeneID" id="36594362"/>
<gene>
    <name evidence="9" type="ORF">K444DRAFT_658666</name>
</gene>
<keyword evidence="5 6" id="KW-0326">Glycosidase</keyword>
<reference evidence="9 10" key="1">
    <citation type="submission" date="2016-04" db="EMBL/GenBank/DDBJ databases">
        <title>A degradative enzymes factory behind the ericoid mycorrhizal symbiosis.</title>
        <authorList>
            <consortium name="DOE Joint Genome Institute"/>
            <person name="Martino E."/>
            <person name="Morin E."/>
            <person name="Grelet G."/>
            <person name="Kuo A."/>
            <person name="Kohler A."/>
            <person name="Daghino S."/>
            <person name="Barry K."/>
            <person name="Choi C."/>
            <person name="Cichocki N."/>
            <person name="Clum A."/>
            <person name="Copeland A."/>
            <person name="Hainaut M."/>
            <person name="Haridas S."/>
            <person name="Labutti K."/>
            <person name="Lindquist E."/>
            <person name="Lipzen A."/>
            <person name="Khouja H.-R."/>
            <person name="Murat C."/>
            <person name="Ohm R."/>
            <person name="Olson A."/>
            <person name="Spatafora J."/>
            <person name="Veneault-Fourrey C."/>
            <person name="Henrissat B."/>
            <person name="Grigoriev I."/>
            <person name="Martin F."/>
            <person name="Perotto S."/>
        </authorList>
    </citation>
    <scope>NUCLEOTIDE SEQUENCE [LARGE SCALE GENOMIC DNA]</scope>
    <source>
        <strain evidence="9 10">E</strain>
    </source>
</reference>
<dbReference type="GO" id="GO:0009251">
    <property type="term" value="P:glucan catabolic process"/>
    <property type="evidence" value="ECO:0007669"/>
    <property type="project" value="TreeGrafter"/>
</dbReference>
<dbReference type="PANTHER" id="PTHR34142:SF5">
    <property type="entry name" value="CBM1 DOMAIN-CONTAINING PROTEIN"/>
    <property type="match status" value="1"/>
</dbReference>
<evidence type="ECO:0000313" key="9">
    <source>
        <dbReference type="EMBL" id="PMD67692.1"/>
    </source>
</evidence>
<dbReference type="RefSeq" id="XP_024744596.1">
    <property type="nucleotide sequence ID" value="XM_024886285.1"/>
</dbReference>
<evidence type="ECO:0000256" key="2">
    <source>
        <dbReference type="ARBA" id="ARBA00005641"/>
    </source>
</evidence>
<keyword evidence="4 6" id="KW-0378">Hydrolase</keyword>
<dbReference type="PROSITE" id="PS00659">
    <property type="entry name" value="GLYCOSYL_HYDROL_F5"/>
    <property type="match status" value="1"/>
</dbReference>
<keyword evidence="7" id="KW-0732">Signal</keyword>
<evidence type="ECO:0000256" key="1">
    <source>
        <dbReference type="ARBA" id="ARBA00000966"/>
    </source>
</evidence>
<evidence type="ECO:0000259" key="8">
    <source>
        <dbReference type="Pfam" id="PF00150"/>
    </source>
</evidence>
<evidence type="ECO:0000313" key="10">
    <source>
        <dbReference type="Proteomes" id="UP000235371"/>
    </source>
</evidence>
<dbReference type="GO" id="GO:0008810">
    <property type="term" value="F:cellulase activity"/>
    <property type="evidence" value="ECO:0007669"/>
    <property type="project" value="UniProtKB-EC"/>
</dbReference>
<dbReference type="EC" id="3.2.1.4" evidence="3"/>
<comment type="catalytic activity">
    <reaction evidence="1">
        <text>Endohydrolysis of (1-&gt;4)-beta-D-glucosidic linkages in cellulose, lichenin and cereal beta-D-glucans.</text>
        <dbReference type="EC" id="3.2.1.4"/>
    </reaction>
</comment>
<dbReference type="InParanoid" id="A0A2J6TXD7"/>
<evidence type="ECO:0000256" key="3">
    <source>
        <dbReference type="ARBA" id="ARBA00012601"/>
    </source>
</evidence>
<dbReference type="InterPro" id="IPR017853">
    <property type="entry name" value="GH"/>
</dbReference>
<evidence type="ECO:0000256" key="5">
    <source>
        <dbReference type="ARBA" id="ARBA00023295"/>
    </source>
</evidence>
<feature type="signal peptide" evidence="7">
    <location>
        <begin position="1"/>
        <end position="15"/>
    </location>
</feature>
<dbReference type="Pfam" id="PF00150">
    <property type="entry name" value="Cellulase"/>
    <property type="match status" value="1"/>
</dbReference>
<dbReference type="OrthoDB" id="5823761at2759"/>
<feature type="chain" id="PRO_5014397788" description="cellulase" evidence="7">
    <location>
        <begin position="16"/>
        <end position="398"/>
    </location>
</feature>
<evidence type="ECO:0000256" key="4">
    <source>
        <dbReference type="ARBA" id="ARBA00022801"/>
    </source>
</evidence>
<dbReference type="Proteomes" id="UP000235371">
    <property type="component" value="Unassembled WGS sequence"/>
</dbReference>
<dbReference type="InterPro" id="IPR001547">
    <property type="entry name" value="Glyco_hydro_5"/>
</dbReference>
<dbReference type="Gene3D" id="3.20.20.80">
    <property type="entry name" value="Glycosidases"/>
    <property type="match status" value="1"/>
</dbReference>
<comment type="similarity">
    <text evidence="2 6">Belongs to the glycosyl hydrolase 5 (cellulase A) family.</text>
</comment>
<dbReference type="PANTHER" id="PTHR34142">
    <property type="entry name" value="ENDO-BETA-1,4-GLUCANASE A"/>
    <property type="match status" value="1"/>
</dbReference>